<dbReference type="SUPFAM" id="SSF88723">
    <property type="entry name" value="PIN domain-like"/>
    <property type="match status" value="1"/>
</dbReference>
<protein>
    <submittedName>
        <fullName evidence="2">Putative toxin-antitoxin system toxin component, PIN family</fullName>
    </submittedName>
</protein>
<dbReference type="Pfam" id="PF13470">
    <property type="entry name" value="PIN_3"/>
    <property type="match status" value="1"/>
</dbReference>
<reference evidence="2" key="1">
    <citation type="journal article" date="2020" name="bioRxiv">
        <title>A rank-normalized archaeal taxonomy based on genome phylogeny resolves widespread incomplete and uneven classifications.</title>
        <authorList>
            <person name="Rinke C."/>
            <person name="Chuvochina M."/>
            <person name="Mussig A.J."/>
            <person name="Chaumeil P.-A."/>
            <person name="Waite D.W."/>
            <person name="Whitman W.B."/>
            <person name="Parks D.H."/>
            <person name="Hugenholtz P."/>
        </authorList>
    </citation>
    <scope>NUCLEOTIDE SEQUENCE</scope>
    <source>
        <strain evidence="2">UBA8834</strain>
    </source>
</reference>
<gene>
    <name evidence="2" type="ORF">HA331_04190</name>
</gene>
<dbReference type="Proteomes" id="UP000617544">
    <property type="component" value="Unassembled WGS sequence"/>
</dbReference>
<dbReference type="EMBL" id="DUJN01000004">
    <property type="protein sequence ID" value="HII60947.1"/>
    <property type="molecule type" value="Genomic_DNA"/>
</dbReference>
<proteinExistence type="predicted"/>
<comment type="caution">
    <text evidence="2">The sequence shown here is derived from an EMBL/GenBank/DDBJ whole genome shotgun (WGS) entry which is preliminary data.</text>
</comment>
<dbReference type="PANTHER" id="PTHR34610:SF3">
    <property type="entry name" value="SSL7007 PROTEIN"/>
    <property type="match status" value="1"/>
</dbReference>
<dbReference type="NCBIfam" id="TIGR00305">
    <property type="entry name" value="putative toxin-antitoxin system toxin component, PIN family"/>
    <property type="match status" value="1"/>
</dbReference>
<organism evidence="2 3">
    <name type="scientific">Pyrococcus horikoshii</name>
    <dbReference type="NCBI Taxonomy" id="53953"/>
    <lineage>
        <taxon>Archaea</taxon>
        <taxon>Methanobacteriati</taxon>
        <taxon>Methanobacteriota</taxon>
        <taxon>Thermococci</taxon>
        <taxon>Thermococcales</taxon>
        <taxon>Thermococcaceae</taxon>
        <taxon>Pyrococcus</taxon>
    </lineage>
</organism>
<feature type="domain" description="PIN" evidence="1">
    <location>
        <begin position="1"/>
        <end position="114"/>
    </location>
</feature>
<dbReference type="PANTHER" id="PTHR34610">
    <property type="entry name" value="SSL7007 PROTEIN"/>
    <property type="match status" value="1"/>
</dbReference>
<dbReference type="InterPro" id="IPR002716">
    <property type="entry name" value="PIN_dom"/>
</dbReference>
<dbReference type="RefSeq" id="WP_010884579.1">
    <property type="nucleotide sequence ID" value="NZ_DUJN01000004.1"/>
</dbReference>
<dbReference type="SMART" id="SM00670">
    <property type="entry name" value="PINc"/>
    <property type="match status" value="1"/>
</dbReference>
<dbReference type="AlphaFoldDB" id="A0A832SYG1"/>
<evidence type="ECO:0000259" key="1">
    <source>
        <dbReference type="SMART" id="SM00670"/>
    </source>
</evidence>
<evidence type="ECO:0000313" key="3">
    <source>
        <dbReference type="Proteomes" id="UP000617544"/>
    </source>
</evidence>
<accession>A0A832SYG1</accession>
<dbReference type="GeneID" id="1444366"/>
<dbReference type="InterPro" id="IPR029060">
    <property type="entry name" value="PIN-like_dom_sf"/>
</dbReference>
<dbReference type="OMA" id="DDNKWLE"/>
<dbReference type="InterPro" id="IPR002850">
    <property type="entry name" value="PIN_toxin-like"/>
</dbReference>
<sequence>MRIVMDTNVVLAGLVNPNGLAALLILALDGEVLENYTSDEGLEELILKIGLLAEEGKLSSEWKKVLSHFVANSKVVSPSRKFNLSRDPDDNKWLEIAYEVKAACILTWDQDLLDLRDENRVLRLDDHSVEVLTPSEFYHSVIKALC</sequence>
<evidence type="ECO:0000313" key="2">
    <source>
        <dbReference type="EMBL" id="HII60947.1"/>
    </source>
</evidence>
<name>A0A832SYG1_PYRHR</name>